<reference evidence="2" key="1">
    <citation type="submission" date="2014-03" db="EMBL/GenBank/DDBJ databases">
        <authorList>
            <person name="Aksoy S."/>
            <person name="Warren W."/>
            <person name="Wilson R.K."/>
        </authorList>
    </citation>
    <scope>NUCLEOTIDE SEQUENCE [LARGE SCALE GENOMIC DNA]</scope>
    <source>
        <strain evidence="2">IAEA</strain>
    </source>
</reference>
<sequence length="151" mass="17037">MKQAISQPTDQPTNRPTRRTCIEGRMHKHSDNKYAPTAIQLTKTISQGNSGINGNSNNECGRSSRELSCKPINLKYEIKQNITEHWITISFYLISEVLSVGNKKILLFIFIYTNALADENAKSHSTVLDYNALQLLYSWPLSIERSAAMSC</sequence>
<evidence type="ECO:0000313" key="2">
    <source>
        <dbReference type="Proteomes" id="UP000092445"/>
    </source>
</evidence>
<protein>
    <submittedName>
        <fullName evidence="1">Uncharacterized protein</fullName>
    </submittedName>
</protein>
<accession>A0A1A9ZWF4</accession>
<dbReference type="EnsemblMetazoa" id="GPAI027198-RA">
    <property type="protein sequence ID" value="GPAI027198-PA"/>
    <property type="gene ID" value="GPAI027198"/>
</dbReference>
<proteinExistence type="predicted"/>
<name>A0A1A9ZWF4_GLOPL</name>
<evidence type="ECO:0000313" key="1">
    <source>
        <dbReference type="EnsemblMetazoa" id="GPAI027198-PA"/>
    </source>
</evidence>
<dbReference type="VEuPathDB" id="VectorBase:GPAI027198"/>
<reference evidence="1" key="2">
    <citation type="submission" date="2020-05" db="UniProtKB">
        <authorList>
            <consortium name="EnsemblMetazoa"/>
        </authorList>
    </citation>
    <scope>IDENTIFICATION</scope>
    <source>
        <strain evidence="1">IAEA</strain>
    </source>
</reference>
<keyword evidence="2" id="KW-1185">Reference proteome</keyword>
<dbReference type="Proteomes" id="UP000092445">
    <property type="component" value="Unassembled WGS sequence"/>
</dbReference>
<organism evidence="1 2">
    <name type="scientific">Glossina pallidipes</name>
    <name type="common">Tsetse fly</name>
    <dbReference type="NCBI Taxonomy" id="7398"/>
    <lineage>
        <taxon>Eukaryota</taxon>
        <taxon>Metazoa</taxon>
        <taxon>Ecdysozoa</taxon>
        <taxon>Arthropoda</taxon>
        <taxon>Hexapoda</taxon>
        <taxon>Insecta</taxon>
        <taxon>Pterygota</taxon>
        <taxon>Neoptera</taxon>
        <taxon>Endopterygota</taxon>
        <taxon>Diptera</taxon>
        <taxon>Brachycera</taxon>
        <taxon>Muscomorpha</taxon>
        <taxon>Hippoboscoidea</taxon>
        <taxon>Glossinidae</taxon>
        <taxon>Glossina</taxon>
    </lineage>
</organism>
<dbReference type="AlphaFoldDB" id="A0A1A9ZWF4"/>